<dbReference type="Proteomes" id="UP000230066">
    <property type="component" value="Unassembled WGS sequence"/>
</dbReference>
<dbReference type="PANTHER" id="PTHR14430">
    <property type="entry name" value="RABIN3-RELATED"/>
    <property type="match status" value="1"/>
</dbReference>
<name>A0A4E0RW92_FASHE</name>
<evidence type="ECO:0000256" key="3">
    <source>
        <dbReference type="SAM" id="Coils"/>
    </source>
</evidence>
<keyword evidence="1 3" id="KW-0175">Coiled coil</keyword>
<dbReference type="Gene3D" id="1.20.5.4880">
    <property type="match status" value="1"/>
</dbReference>
<evidence type="ECO:0000256" key="1">
    <source>
        <dbReference type="ARBA" id="ARBA00023054"/>
    </source>
</evidence>
<feature type="compositionally biased region" description="Polar residues" evidence="4">
    <location>
        <begin position="112"/>
        <end position="123"/>
    </location>
</feature>
<dbReference type="PANTHER" id="PTHR14430:SF0">
    <property type="entry name" value="SEC2P DOMAIN-CONTAINING PROTEIN"/>
    <property type="match status" value="1"/>
</dbReference>
<comment type="caution">
    <text evidence="6">The sequence shown here is derived from an EMBL/GenBank/DDBJ whole genome shotgun (WGS) entry which is preliminary data.</text>
</comment>
<sequence>MGDRSRLSTLSVYSNSIEDQIKNAMEENAGLKSYIDNMNKECLELNAALFEEANKMVTTARTKQQIAEKKLKEKNQENEMLRSQIQSLREVISKLPSPVSTASSPDWPPQKPNKTNSRKFNSSNRRHLHQSASLSSTPTLFRKSCENLSLMMSPDSESLLTTVSRNVLFDALLAEEHDADESDRLTFQAFCDWIRDDCPLNITPVNSTDDPEQALVSSKSESAEDFNVAVRSNASQRLDDDTESDQGHVTSTQNVDSSTGGSSPNSFDQFMQYLLDFDVKPCLMFRDAKLRRAIYRAIPHQTLEMIPITRFTDISQPKGFREQNKYCPLLPPLEPVYQLTIEDTPQSKGDKQERRRLILNISCEARNRIASVVSLFQYLKIVAHKSRSAVPPKSKLSESAKISDPLVHLDHSVIEKQFARIQRLRLGIAFARLGFGIPDAE</sequence>
<evidence type="ECO:0000313" key="7">
    <source>
        <dbReference type="Proteomes" id="UP000230066"/>
    </source>
</evidence>
<dbReference type="InterPro" id="IPR009449">
    <property type="entry name" value="Sec2_N"/>
</dbReference>
<keyword evidence="6" id="KW-0808">Transferase</keyword>
<dbReference type="CDD" id="cd21044">
    <property type="entry name" value="Rab11BD_RAB3IP_like"/>
    <property type="match status" value="1"/>
</dbReference>
<feature type="compositionally biased region" description="Polar residues" evidence="4">
    <location>
        <begin position="247"/>
        <end position="263"/>
    </location>
</feature>
<dbReference type="Pfam" id="PF25555">
    <property type="entry name" value="RAB3A-like_C"/>
    <property type="match status" value="1"/>
</dbReference>
<dbReference type="GO" id="GO:0070319">
    <property type="term" value="C:Golgi to plasma membrane transport vesicle"/>
    <property type="evidence" value="ECO:0007669"/>
    <property type="project" value="TreeGrafter"/>
</dbReference>
<keyword evidence="7" id="KW-1185">Reference proteome</keyword>
<dbReference type="SUPFAM" id="SSF144284">
    <property type="entry name" value="Sec2 N-terminal region"/>
    <property type="match status" value="1"/>
</dbReference>
<organism evidence="6 7">
    <name type="scientific">Fasciola hepatica</name>
    <name type="common">Liver fluke</name>
    <dbReference type="NCBI Taxonomy" id="6192"/>
    <lineage>
        <taxon>Eukaryota</taxon>
        <taxon>Metazoa</taxon>
        <taxon>Spiralia</taxon>
        <taxon>Lophotrochozoa</taxon>
        <taxon>Platyhelminthes</taxon>
        <taxon>Trematoda</taxon>
        <taxon>Digenea</taxon>
        <taxon>Plagiorchiida</taxon>
        <taxon>Echinostomata</taxon>
        <taxon>Echinostomatoidea</taxon>
        <taxon>Fasciolidae</taxon>
        <taxon>Fasciola</taxon>
    </lineage>
</organism>
<dbReference type="Pfam" id="PF06428">
    <property type="entry name" value="Sec2p"/>
    <property type="match status" value="1"/>
</dbReference>
<dbReference type="GO" id="GO:0006887">
    <property type="term" value="P:exocytosis"/>
    <property type="evidence" value="ECO:0007669"/>
    <property type="project" value="TreeGrafter"/>
</dbReference>
<gene>
    <name evidence="6" type="ORF">D915_007336</name>
</gene>
<dbReference type="GO" id="GO:0005085">
    <property type="term" value="F:guanyl-nucleotide exchange factor activity"/>
    <property type="evidence" value="ECO:0007669"/>
    <property type="project" value="InterPro"/>
</dbReference>
<evidence type="ECO:0000259" key="5">
    <source>
        <dbReference type="Pfam" id="PF06428"/>
    </source>
</evidence>
<dbReference type="EMBL" id="JXXN02002995">
    <property type="protein sequence ID" value="THD22102.1"/>
    <property type="molecule type" value="Genomic_DNA"/>
</dbReference>
<dbReference type="AlphaFoldDB" id="A0A4E0RW92"/>
<evidence type="ECO:0000313" key="6">
    <source>
        <dbReference type="EMBL" id="THD22102.1"/>
    </source>
</evidence>
<comment type="similarity">
    <text evidence="2">Belongs to the SEC2 family.</text>
</comment>
<evidence type="ECO:0000256" key="4">
    <source>
        <dbReference type="SAM" id="MobiDB-lite"/>
    </source>
</evidence>
<reference evidence="6" key="1">
    <citation type="submission" date="2019-03" db="EMBL/GenBank/DDBJ databases">
        <title>Improved annotation for the trematode Fasciola hepatica.</title>
        <authorList>
            <person name="Choi Y.-J."/>
            <person name="Martin J."/>
            <person name="Mitreva M."/>
        </authorList>
    </citation>
    <scope>NUCLEOTIDE SEQUENCE [LARGE SCALE GENOMIC DNA]</scope>
</reference>
<dbReference type="InterPro" id="IPR040351">
    <property type="entry name" value="RAB3IL/RAB3IP/Sec2"/>
</dbReference>
<feature type="region of interest" description="Disordered" evidence="4">
    <location>
        <begin position="94"/>
        <end position="135"/>
    </location>
</feature>
<protein>
    <submittedName>
        <fullName evidence="6">Glucosamine-fructose-6-phosphate aminotransferase</fullName>
    </submittedName>
</protein>
<feature type="domain" description="GDP/GTP exchange factor Sec2 N-terminal" evidence="5">
    <location>
        <begin position="9"/>
        <end position="94"/>
    </location>
</feature>
<dbReference type="GO" id="GO:0008483">
    <property type="term" value="F:transaminase activity"/>
    <property type="evidence" value="ECO:0007669"/>
    <property type="project" value="UniProtKB-KW"/>
</dbReference>
<accession>A0A4E0RW92</accession>
<evidence type="ECO:0000256" key="2">
    <source>
        <dbReference type="ARBA" id="ARBA00025794"/>
    </source>
</evidence>
<feature type="region of interest" description="Disordered" evidence="4">
    <location>
        <begin position="232"/>
        <end position="263"/>
    </location>
</feature>
<feature type="coiled-coil region" evidence="3">
    <location>
        <begin position="21"/>
        <end position="91"/>
    </location>
</feature>
<keyword evidence="6" id="KW-0032">Aminotransferase</keyword>
<proteinExistence type="inferred from homology"/>